<dbReference type="Gramene" id="OPUNC03G13230.1">
    <property type="protein sequence ID" value="OPUNC03G13230.1"/>
    <property type="gene ID" value="OPUNC03G13230"/>
</dbReference>
<keyword evidence="2" id="KW-1185">Reference proteome</keyword>
<accession>A0A0E0KCG6</accession>
<dbReference type="OMA" id="NGGRGIM"/>
<evidence type="ECO:0000313" key="2">
    <source>
        <dbReference type="Proteomes" id="UP000026962"/>
    </source>
</evidence>
<reference evidence="1" key="1">
    <citation type="submission" date="2015-04" db="UniProtKB">
        <authorList>
            <consortium name="EnsemblPlants"/>
        </authorList>
    </citation>
    <scope>IDENTIFICATION</scope>
</reference>
<dbReference type="Proteomes" id="UP000026962">
    <property type="component" value="Chromosome 3"/>
</dbReference>
<protein>
    <submittedName>
        <fullName evidence="1">Uncharacterized protein</fullName>
    </submittedName>
</protein>
<dbReference type="InterPro" id="IPR038765">
    <property type="entry name" value="Papain-like_cys_pep_sf"/>
</dbReference>
<proteinExistence type="predicted"/>
<sequence length="241" mass="27316">MTCMVSSSFRRSRDSPWTVHFCGAHAAVESFESRARIKMAKRGSGFFPTLSIQHLIDILRDQLDHAPNLNQKRLVMMEENAFKILKTIGVTTKKAYDAAPPGSGFVKNVEGVPHYRIYDYRVIYMKSNYWHEAKSSMLSMGEVQCMDRWFVYDDSFKDAKGRNLSCPIRSCQAIDRDLPDRPNPCPTSLRFGAQGRTGLFDYQDNWGPEYHNGGRGIMESANIIGVIVPDVTTTGIAFEDR</sequence>
<dbReference type="EnsemblPlants" id="OPUNC03G13230.1">
    <property type="protein sequence ID" value="OPUNC03G13230.1"/>
    <property type="gene ID" value="OPUNC03G13230"/>
</dbReference>
<dbReference type="HOGENOM" id="CLU_1153278_0_0_1"/>
<reference evidence="1" key="2">
    <citation type="submission" date="2018-05" db="EMBL/GenBank/DDBJ databases">
        <title>OpunRS2 (Oryza punctata Reference Sequence Version 2).</title>
        <authorList>
            <person name="Zhang J."/>
            <person name="Kudrna D."/>
            <person name="Lee S."/>
            <person name="Talag J."/>
            <person name="Welchert J."/>
            <person name="Wing R.A."/>
        </authorList>
    </citation>
    <scope>NUCLEOTIDE SEQUENCE [LARGE SCALE GENOMIC DNA]</scope>
</reference>
<evidence type="ECO:0000313" key="1">
    <source>
        <dbReference type="EnsemblPlants" id="OPUNC03G13230.1"/>
    </source>
</evidence>
<organism evidence="1">
    <name type="scientific">Oryza punctata</name>
    <name type="common">Red rice</name>
    <dbReference type="NCBI Taxonomy" id="4537"/>
    <lineage>
        <taxon>Eukaryota</taxon>
        <taxon>Viridiplantae</taxon>
        <taxon>Streptophyta</taxon>
        <taxon>Embryophyta</taxon>
        <taxon>Tracheophyta</taxon>
        <taxon>Spermatophyta</taxon>
        <taxon>Magnoliopsida</taxon>
        <taxon>Liliopsida</taxon>
        <taxon>Poales</taxon>
        <taxon>Poaceae</taxon>
        <taxon>BOP clade</taxon>
        <taxon>Oryzoideae</taxon>
        <taxon>Oryzeae</taxon>
        <taxon>Oryzinae</taxon>
        <taxon>Oryza</taxon>
    </lineage>
</organism>
<dbReference type="SUPFAM" id="SSF54001">
    <property type="entry name" value="Cysteine proteinases"/>
    <property type="match status" value="1"/>
</dbReference>
<dbReference type="Gene3D" id="3.90.70.10">
    <property type="entry name" value="Cysteine proteinases"/>
    <property type="match status" value="1"/>
</dbReference>
<dbReference type="AlphaFoldDB" id="A0A0E0KCG6"/>
<name>A0A0E0KCG6_ORYPU</name>
<dbReference type="eggNOG" id="ENOG502R56I">
    <property type="taxonomic scope" value="Eukaryota"/>
</dbReference>